<organism evidence="2">
    <name type="scientific">hydrothermal vent metagenome</name>
    <dbReference type="NCBI Taxonomy" id="652676"/>
    <lineage>
        <taxon>unclassified sequences</taxon>
        <taxon>metagenomes</taxon>
        <taxon>ecological metagenomes</taxon>
    </lineage>
</organism>
<protein>
    <recommendedName>
        <fullName evidence="1">Homing endonuclease LAGLIDADG domain-containing protein</fullName>
    </recommendedName>
</protein>
<dbReference type="GO" id="GO:0004519">
    <property type="term" value="F:endonuclease activity"/>
    <property type="evidence" value="ECO:0007669"/>
    <property type="project" value="InterPro"/>
</dbReference>
<dbReference type="Pfam" id="PF00961">
    <property type="entry name" value="LAGLIDADG_1"/>
    <property type="match status" value="1"/>
</dbReference>
<accession>A0A3B1AWY6</accession>
<reference evidence="2" key="1">
    <citation type="submission" date="2018-06" db="EMBL/GenBank/DDBJ databases">
        <authorList>
            <person name="Zhirakovskaya E."/>
        </authorList>
    </citation>
    <scope>NUCLEOTIDE SEQUENCE</scope>
</reference>
<gene>
    <name evidence="2" type="ORF">MNBD_GAMMA25-1781</name>
</gene>
<feature type="domain" description="Homing endonuclease LAGLIDADG" evidence="1">
    <location>
        <begin position="18"/>
        <end position="107"/>
    </location>
</feature>
<dbReference type="InterPro" id="IPR027434">
    <property type="entry name" value="Homing_endonucl"/>
</dbReference>
<evidence type="ECO:0000259" key="1">
    <source>
        <dbReference type="Pfam" id="PF00961"/>
    </source>
</evidence>
<dbReference type="InterPro" id="IPR004860">
    <property type="entry name" value="LAGLIDADG_dom"/>
</dbReference>
<sequence>MATYRIVNKLSPTDTAYIAGIIDGEGTITLSRKHRNENRQLAISISNTELQLLKFVHNAIGAGKITTKKTSADHHMQSYTYAIYNRQALHLLEQIHPYLHTYKVRRSELILKDYIKLTPRNGKYSDAQIKLRANFEQNVLNIKAR</sequence>
<proteinExistence type="predicted"/>
<dbReference type="SUPFAM" id="SSF55608">
    <property type="entry name" value="Homing endonucleases"/>
    <property type="match status" value="1"/>
</dbReference>
<dbReference type="Gene3D" id="3.10.28.10">
    <property type="entry name" value="Homing endonucleases"/>
    <property type="match status" value="1"/>
</dbReference>
<dbReference type="EMBL" id="UOFY01000008">
    <property type="protein sequence ID" value="VAX06271.1"/>
    <property type="molecule type" value="Genomic_DNA"/>
</dbReference>
<evidence type="ECO:0000313" key="2">
    <source>
        <dbReference type="EMBL" id="VAX06271.1"/>
    </source>
</evidence>
<dbReference type="AlphaFoldDB" id="A0A3B1AWY6"/>
<name>A0A3B1AWY6_9ZZZZ</name>